<organism evidence="2 3">
    <name type="scientific">Paraurantiacibacter namhicola</name>
    <dbReference type="NCBI Taxonomy" id="645517"/>
    <lineage>
        <taxon>Bacteria</taxon>
        <taxon>Pseudomonadati</taxon>
        <taxon>Pseudomonadota</taxon>
        <taxon>Alphaproteobacteria</taxon>
        <taxon>Sphingomonadales</taxon>
        <taxon>Erythrobacteraceae</taxon>
        <taxon>Paraurantiacibacter</taxon>
    </lineage>
</organism>
<gene>
    <name evidence="2" type="ORF">A6F65_00866</name>
</gene>
<feature type="transmembrane region" description="Helical" evidence="1">
    <location>
        <begin position="135"/>
        <end position="154"/>
    </location>
</feature>
<feature type="transmembrane region" description="Helical" evidence="1">
    <location>
        <begin position="32"/>
        <end position="52"/>
    </location>
</feature>
<dbReference type="AlphaFoldDB" id="A0A1C7D7A3"/>
<proteinExistence type="predicted"/>
<dbReference type="KEGG" id="anh:A6F65_00866"/>
<sequence>MGRIYAAAIALSALAIGAAFLLAPDTSGRALLAARYTARAGFIAFCVVYLAGPGVKLWPNRLTRWLARRRRHLGLAFALVMAIHLVALAINVGWFRPRTPESMIGGGITYAFIFALALTSTDAAQRRMGKWWRRLHFIGLHVILLTFTVSYFSRLFQADYMTTGAVFAPVVMLLIVLRLRARSALAR</sequence>
<protein>
    <submittedName>
        <fullName evidence="2">Putative sulfite oxidase subunit YedZ</fullName>
    </submittedName>
</protein>
<keyword evidence="1" id="KW-0812">Transmembrane</keyword>
<keyword evidence="1" id="KW-1133">Transmembrane helix</keyword>
<evidence type="ECO:0000256" key="1">
    <source>
        <dbReference type="SAM" id="Phobius"/>
    </source>
</evidence>
<reference evidence="2 3" key="1">
    <citation type="submission" date="2016-07" db="EMBL/GenBank/DDBJ databases">
        <title>Complete genome sequence of Altererythrobacter namhicola JCM 16345T, containing esterase-encoding genes.</title>
        <authorList>
            <person name="Cheng H."/>
            <person name="Wu Y.-H."/>
            <person name="Jian S.-L."/>
            <person name="Huo Y.-Y."/>
            <person name="Wang C.-S."/>
            <person name="Xu X.-W."/>
        </authorList>
    </citation>
    <scope>NUCLEOTIDE SEQUENCE [LARGE SCALE GENOMIC DNA]</scope>
    <source>
        <strain evidence="2 3">JCM 16345</strain>
    </source>
</reference>
<evidence type="ECO:0000313" key="2">
    <source>
        <dbReference type="EMBL" id="ANU07183.1"/>
    </source>
</evidence>
<feature type="transmembrane region" description="Helical" evidence="1">
    <location>
        <begin position="160"/>
        <end position="179"/>
    </location>
</feature>
<evidence type="ECO:0000313" key="3">
    <source>
        <dbReference type="Proteomes" id="UP000092698"/>
    </source>
</evidence>
<keyword evidence="1" id="KW-0472">Membrane</keyword>
<feature type="transmembrane region" description="Helical" evidence="1">
    <location>
        <begin position="102"/>
        <end position="123"/>
    </location>
</feature>
<dbReference type="Proteomes" id="UP000092698">
    <property type="component" value="Chromosome"/>
</dbReference>
<dbReference type="EMBL" id="CP016545">
    <property type="protein sequence ID" value="ANU07183.1"/>
    <property type="molecule type" value="Genomic_DNA"/>
</dbReference>
<keyword evidence="3" id="KW-1185">Reference proteome</keyword>
<dbReference type="STRING" id="645517.A6F65_00866"/>
<name>A0A1C7D7A3_9SPHN</name>
<feature type="transmembrane region" description="Helical" evidence="1">
    <location>
        <begin position="73"/>
        <end position="96"/>
    </location>
</feature>
<accession>A0A1C7D7A3</accession>